<feature type="region of interest" description="Disordered" evidence="1">
    <location>
        <begin position="84"/>
        <end position="179"/>
    </location>
</feature>
<feature type="compositionally biased region" description="Low complexity" evidence="1">
    <location>
        <begin position="97"/>
        <end position="118"/>
    </location>
</feature>
<evidence type="ECO:0008006" key="4">
    <source>
        <dbReference type="Google" id="ProtNLM"/>
    </source>
</evidence>
<dbReference type="PANTHER" id="PTHR33623">
    <property type="entry name" value="OS04G0572500 PROTEIN"/>
    <property type="match status" value="1"/>
</dbReference>
<gene>
    <name evidence="2" type="ORF">HU200_018459</name>
</gene>
<dbReference type="AlphaFoldDB" id="A0A835F4F5"/>
<evidence type="ECO:0000256" key="1">
    <source>
        <dbReference type="SAM" id="MobiDB-lite"/>
    </source>
</evidence>
<evidence type="ECO:0000313" key="2">
    <source>
        <dbReference type="EMBL" id="KAF8727891.1"/>
    </source>
</evidence>
<proteinExistence type="predicted"/>
<comment type="caution">
    <text evidence="2">The sequence shown here is derived from an EMBL/GenBank/DDBJ whole genome shotgun (WGS) entry which is preliminary data.</text>
</comment>
<feature type="region of interest" description="Disordered" evidence="1">
    <location>
        <begin position="253"/>
        <end position="287"/>
    </location>
</feature>
<keyword evidence="3" id="KW-1185">Reference proteome</keyword>
<dbReference type="EMBL" id="JACEFO010001629">
    <property type="protein sequence ID" value="KAF8727891.1"/>
    <property type="molecule type" value="Genomic_DNA"/>
</dbReference>
<name>A0A835F4F5_9POAL</name>
<dbReference type="Proteomes" id="UP000636709">
    <property type="component" value="Unassembled WGS sequence"/>
</dbReference>
<feature type="compositionally biased region" description="Polar residues" evidence="1">
    <location>
        <begin position="132"/>
        <end position="144"/>
    </location>
</feature>
<dbReference type="OrthoDB" id="668456at2759"/>
<reference evidence="2" key="1">
    <citation type="submission" date="2020-07" db="EMBL/GenBank/DDBJ databases">
        <title>Genome sequence and genetic diversity analysis of an under-domesticated orphan crop, white fonio (Digitaria exilis).</title>
        <authorList>
            <person name="Bennetzen J.L."/>
            <person name="Chen S."/>
            <person name="Ma X."/>
            <person name="Wang X."/>
            <person name="Yssel A.E.J."/>
            <person name="Chaluvadi S.R."/>
            <person name="Johnson M."/>
            <person name="Gangashetty P."/>
            <person name="Hamidou F."/>
            <person name="Sanogo M.D."/>
            <person name="Zwaenepoel A."/>
            <person name="Wallace J."/>
            <person name="Van De Peer Y."/>
            <person name="Van Deynze A."/>
        </authorList>
    </citation>
    <scope>NUCLEOTIDE SEQUENCE</scope>
    <source>
        <tissue evidence="2">Leaves</tissue>
    </source>
</reference>
<accession>A0A835F4F5</accession>
<protein>
    <recommendedName>
        <fullName evidence="4">DUF4378 domain-containing protein</fullName>
    </recommendedName>
</protein>
<dbReference type="PANTHER" id="PTHR33623:SF14">
    <property type="entry name" value="OS10G0524000 PROTEIN"/>
    <property type="match status" value="1"/>
</dbReference>
<organism evidence="2 3">
    <name type="scientific">Digitaria exilis</name>
    <dbReference type="NCBI Taxonomy" id="1010633"/>
    <lineage>
        <taxon>Eukaryota</taxon>
        <taxon>Viridiplantae</taxon>
        <taxon>Streptophyta</taxon>
        <taxon>Embryophyta</taxon>
        <taxon>Tracheophyta</taxon>
        <taxon>Spermatophyta</taxon>
        <taxon>Magnoliopsida</taxon>
        <taxon>Liliopsida</taxon>
        <taxon>Poales</taxon>
        <taxon>Poaceae</taxon>
        <taxon>PACMAD clade</taxon>
        <taxon>Panicoideae</taxon>
        <taxon>Panicodae</taxon>
        <taxon>Paniceae</taxon>
        <taxon>Anthephorinae</taxon>
        <taxon>Digitaria</taxon>
    </lineage>
</organism>
<sequence>MAGAGETPPLRLKDLLELDCDSCSAAGFRCYPRRLGESAPAMRRLLDSPSPSLRWRHPTTSKLLSSSLSRTLSRRLGFFWRRRDEDDDGEDDAAPTGRCSGSESGASSSPTPTTSDGSSGRRRRSRCESDSDFSTATISSTSDSMDAATVITTADGDEHEHEHEVMKRGSTSSVSEADDKEVQLSPVAVMDFPFDDDEEGEDAGACSPSPSFSLERLQRRKMLRTQHKIRQFGSTEELGSVDLETLLAATSEDANDLADDVPEQRATQRSTEDEARPIRSHRGVGVPNEPDEHAILALLMDAGMDDHVTKRLLLDFFVEMKRRRGGGSMQHHWGELSALPARLLLPREAAERLGDDGDVVAAARGWLDGAGSERWGLNDVLRGGRALVAEMDRGRRWMQIGEEEREVGVVVAGMLVDQLVDEVVTWCVGFASVVQ</sequence>
<feature type="compositionally biased region" description="Basic and acidic residues" evidence="1">
    <location>
        <begin position="156"/>
        <end position="167"/>
    </location>
</feature>
<evidence type="ECO:0000313" key="3">
    <source>
        <dbReference type="Proteomes" id="UP000636709"/>
    </source>
</evidence>